<organism evidence="1 2">
    <name type="scientific">Gandjariella thermophila</name>
    <dbReference type="NCBI Taxonomy" id="1931992"/>
    <lineage>
        <taxon>Bacteria</taxon>
        <taxon>Bacillati</taxon>
        <taxon>Actinomycetota</taxon>
        <taxon>Actinomycetes</taxon>
        <taxon>Pseudonocardiales</taxon>
        <taxon>Pseudonocardiaceae</taxon>
        <taxon>Gandjariella</taxon>
    </lineage>
</organism>
<dbReference type="PANTHER" id="PTHR47829">
    <property type="entry name" value="HYDROLASE, PUTATIVE (AFU_ORTHOLOGUE AFUA_1G12880)-RELATED"/>
    <property type="match status" value="1"/>
</dbReference>
<dbReference type="InterPro" id="IPR006439">
    <property type="entry name" value="HAD-SF_hydro_IA"/>
</dbReference>
<dbReference type="EMBL" id="BJFL01000002">
    <property type="protein sequence ID" value="GDY29106.1"/>
    <property type="molecule type" value="Genomic_DNA"/>
</dbReference>
<dbReference type="AlphaFoldDB" id="A0A4D4J3N3"/>
<dbReference type="SUPFAM" id="SSF56784">
    <property type="entry name" value="HAD-like"/>
    <property type="match status" value="1"/>
</dbReference>
<dbReference type="Gene3D" id="3.40.50.1000">
    <property type="entry name" value="HAD superfamily/HAD-like"/>
    <property type="match status" value="1"/>
</dbReference>
<dbReference type="Pfam" id="PF00702">
    <property type="entry name" value="Hydrolase"/>
    <property type="match status" value="1"/>
</dbReference>
<dbReference type="PANTHER" id="PTHR47829:SF1">
    <property type="entry name" value="HAD FAMILY PHOSPHATASE"/>
    <property type="match status" value="1"/>
</dbReference>
<dbReference type="Gene3D" id="1.10.150.240">
    <property type="entry name" value="Putative phosphatase, domain 2"/>
    <property type="match status" value="1"/>
</dbReference>
<comment type="caution">
    <text evidence="1">The sequence shown here is derived from an EMBL/GenBank/DDBJ whole genome shotgun (WGS) entry which is preliminary data.</text>
</comment>
<gene>
    <name evidence="1" type="ORF">GTS_07390</name>
</gene>
<keyword evidence="2" id="KW-1185">Reference proteome</keyword>
<name>A0A4D4J3N3_9PSEU</name>
<dbReference type="InterPro" id="IPR036412">
    <property type="entry name" value="HAD-like_sf"/>
</dbReference>
<accession>A0A4D4J3N3</accession>
<dbReference type="InterPro" id="IPR023198">
    <property type="entry name" value="PGP-like_dom2"/>
</dbReference>
<dbReference type="SFLD" id="SFLDG01129">
    <property type="entry name" value="C1.5:_HAD__Beta-PGM__Phosphata"/>
    <property type="match status" value="1"/>
</dbReference>
<dbReference type="Proteomes" id="UP000298860">
    <property type="component" value="Unassembled WGS sequence"/>
</dbReference>
<dbReference type="CDD" id="cd02603">
    <property type="entry name" value="HAD_sEH-N_like"/>
    <property type="match status" value="1"/>
</dbReference>
<dbReference type="RefSeq" id="WP_137812266.1">
    <property type="nucleotide sequence ID" value="NZ_BJFL01000002.1"/>
</dbReference>
<dbReference type="NCBIfam" id="TIGR01509">
    <property type="entry name" value="HAD-SF-IA-v3"/>
    <property type="match status" value="1"/>
</dbReference>
<protein>
    <submittedName>
        <fullName evidence="1">Phosphoglycolate phosphatase</fullName>
    </submittedName>
</protein>
<evidence type="ECO:0000313" key="2">
    <source>
        <dbReference type="Proteomes" id="UP000298860"/>
    </source>
</evidence>
<dbReference type="SFLD" id="SFLDS00003">
    <property type="entry name" value="Haloacid_Dehalogenase"/>
    <property type="match status" value="1"/>
</dbReference>
<dbReference type="InterPro" id="IPR023214">
    <property type="entry name" value="HAD_sf"/>
</dbReference>
<sequence length="234" mass="24732">MGRATGDAPPASGAARPAEATIRAAVFDYGGVLTTPVRESIAAWLAADGIRPETFSAALKAWMSRSAPVGTPVHRLETGELAIEEFERLLAAELATHDGSPVVAEGLLTRLFGAMRLDDAMIELVRELRDRGLRTVLLSNSWGNTYPRALIAEIFDGVVISGEVGLRKPDPRIYRLALDHAGVAPAEAVFVDDASPNTDAAAAVGMRAIRHTDAATTRARLAELVPGITTADIS</sequence>
<evidence type="ECO:0000313" key="1">
    <source>
        <dbReference type="EMBL" id="GDY29106.1"/>
    </source>
</evidence>
<dbReference type="OrthoDB" id="9795007at2"/>
<dbReference type="InterPro" id="IPR052898">
    <property type="entry name" value="ACAD10-like"/>
</dbReference>
<reference evidence="2" key="1">
    <citation type="submission" date="2019-04" db="EMBL/GenBank/DDBJ databases">
        <title>Draft genome sequence of Pseudonocardiaceae bacterium SL3-2-4.</title>
        <authorList>
            <person name="Ningsih F."/>
            <person name="Yokota A."/>
            <person name="Sakai Y."/>
            <person name="Nanatani K."/>
            <person name="Yabe S."/>
            <person name="Oetari A."/>
            <person name="Sjamsuridzal W."/>
        </authorList>
    </citation>
    <scope>NUCLEOTIDE SEQUENCE [LARGE SCALE GENOMIC DNA]</scope>
    <source>
        <strain evidence="2">SL3-2-4</strain>
    </source>
</reference>
<proteinExistence type="predicted"/>
<dbReference type="PRINTS" id="PR00413">
    <property type="entry name" value="HADHALOGNASE"/>
</dbReference>